<keyword evidence="1" id="KW-1133">Transmembrane helix</keyword>
<dbReference type="AlphaFoldDB" id="M5FPB7"/>
<organism evidence="3 4">
    <name type="scientific">Dacryopinax primogenitus (strain DJM 731)</name>
    <name type="common">Brown rot fungus</name>
    <dbReference type="NCBI Taxonomy" id="1858805"/>
    <lineage>
        <taxon>Eukaryota</taxon>
        <taxon>Fungi</taxon>
        <taxon>Dikarya</taxon>
        <taxon>Basidiomycota</taxon>
        <taxon>Agaricomycotina</taxon>
        <taxon>Dacrymycetes</taxon>
        <taxon>Dacrymycetales</taxon>
        <taxon>Dacrymycetaceae</taxon>
        <taxon>Dacryopinax</taxon>
    </lineage>
</organism>
<proteinExistence type="predicted"/>
<keyword evidence="1" id="KW-0472">Membrane</keyword>
<name>M5FPB7_DACPD</name>
<dbReference type="GeneID" id="63684449"/>
<dbReference type="RefSeq" id="XP_040623851.1">
    <property type="nucleotide sequence ID" value="XM_040769387.1"/>
</dbReference>
<dbReference type="EMBL" id="JH795879">
    <property type="protein sequence ID" value="EJT96953.1"/>
    <property type="molecule type" value="Genomic_DNA"/>
</dbReference>
<sequence>MSSPRRHADGQAQECSTLPSCLQQMRACAFSFLAIAILIVPAAHLLPFPHFPHLPHLPHLPHTGLGTFLTVDNAWSLTLPAPSPPPGLAITRAGSDSSQHASTVEALVAAPPPTPPPTCLPCPAPTMFCLDWQHH</sequence>
<evidence type="ECO:0000313" key="4">
    <source>
        <dbReference type="Proteomes" id="UP000030653"/>
    </source>
</evidence>
<accession>M5FPB7</accession>
<evidence type="ECO:0000313" key="2">
    <source>
        <dbReference type="EMBL" id="EJT96496.1"/>
    </source>
</evidence>
<keyword evidence="4" id="KW-1185">Reference proteome</keyword>
<dbReference type="EMBL" id="JH795910">
    <property type="protein sequence ID" value="EJT96496.1"/>
    <property type="molecule type" value="Genomic_DNA"/>
</dbReference>
<dbReference type="Proteomes" id="UP000030653">
    <property type="component" value="Unassembled WGS sequence"/>
</dbReference>
<gene>
    <name evidence="3" type="ORF">DACRYDRAFT_112292</name>
    <name evidence="2" type="ORF">DACRYDRAFT_112707</name>
</gene>
<reference evidence="3 4" key="1">
    <citation type="journal article" date="2012" name="Science">
        <title>The Paleozoic origin of enzymatic lignin decomposition reconstructed from 31 fungal genomes.</title>
        <authorList>
            <person name="Floudas D."/>
            <person name="Binder M."/>
            <person name="Riley R."/>
            <person name="Barry K."/>
            <person name="Blanchette R.A."/>
            <person name="Henrissat B."/>
            <person name="Martinez A.T."/>
            <person name="Otillar R."/>
            <person name="Spatafora J.W."/>
            <person name="Yadav J.S."/>
            <person name="Aerts A."/>
            <person name="Benoit I."/>
            <person name="Boyd A."/>
            <person name="Carlson A."/>
            <person name="Copeland A."/>
            <person name="Coutinho P.M."/>
            <person name="de Vries R.P."/>
            <person name="Ferreira P."/>
            <person name="Findley K."/>
            <person name="Foster B."/>
            <person name="Gaskell J."/>
            <person name="Glotzer D."/>
            <person name="Gorecki P."/>
            <person name="Heitman J."/>
            <person name="Hesse C."/>
            <person name="Hori C."/>
            <person name="Igarashi K."/>
            <person name="Jurgens J.A."/>
            <person name="Kallen N."/>
            <person name="Kersten P."/>
            <person name="Kohler A."/>
            <person name="Kuees U."/>
            <person name="Kumar T.K.A."/>
            <person name="Kuo A."/>
            <person name="LaButti K."/>
            <person name="Larrondo L.F."/>
            <person name="Lindquist E."/>
            <person name="Ling A."/>
            <person name="Lombard V."/>
            <person name="Lucas S."/>
            <person name="Lundell T."/>
            <person name="Martin R."/>
            <person name="McLaughlin D.J."/>
            <person name="Morgenstern I."/>
            <person name="Morin E."/>
            <person name="Murat C."/>
            <person name="Nagy L.G."/>
            <person name="Nolan M."/>
            <person name="Ohm R.A."/>
            <person name="Patyshakuliyeva A."/>
            <person name="Rokas A."/>
            <person name="Ruiz-Duenas F.J."/>
            <person name="Sabat G."/>
            <person name="Salamov A."/>
            <person name="Samejima M."/>
            <person name="Schmutz J."/>
            <person name="Slot J.C."/>
            <person name="St John F."/>
            <person name="Stenlid J."/>
            <person name="Sun H."/>
            <person name="Sun S."/>
            <person name="Syed K."/>
            <person name="Tsang A."/>
            <person name="Wiebenga A."/>
            <person name="Young D."/>
            <person name="Pisabarro A."/>
            <person name="Eastwood D.C."/>
            <person name="Martin F."/>
            <person name="Cullen D."/>
            <person name="Grigoriev I.V."/>
            <person name="Hibbett D.S."/>
        </authorList>
    </citation>
    <scope>NUCLEOTIDE SEQUENCE [LARGE SCALE GENOMIC DNA]</scope>
    <source>
        <strain evidence="3 4">DJM-731 SS1</strain>
    </source>
</reference>
<evidence type="ECO:0000256" key="1">
    <source>
        <dbReference type="SAM" id="Phobius"/>
    </source>
</evidence>
<keyword evidence="1" id="KW-0812">Transmembrane</keyword>
<dbReference type="HOGENOM" id="CLU_1885698_0_0_1"/>
<feature type="transmembrane region" description="Helical" evidence="1">
    <location>
        <begin position="27"/>
        <end position="46"/>
    </location>
</feature>
<evidence type="ECO:0000313" key="3">
    <source>
        <dbReference type="EMBL" id="EJT96953.1"/>
    </source>
</evidence>
<protein>
    <submittedName>
        <fullName evidence="3">Uncharacterized protein</fullName>
    </submittedName>
</protein>